<evidence type="ECO:0000313" key="3">
    <source>
        <dbReference type="Proteomes" id="UP001630127"/>
    </source>
</evidence>
<evidence type="ECO:0008006" key="4">
    <source>
        <dbReference type="Google" id="ProtNLM"/>
    </source>
</evidence>
<dbReference type="AlphaFoldDB" id="A0ABD2YSY6"/>
<name>A0ABD2YSY6_9GENT</name>
<dbReference type="Proteomes" id="UP001630127">
    <property type="component" value="Unassembled WGS sequence"/>
</dbReference>
<accession>A0ABD2YSY6</accession>
<dbReference type="PANTHER" id="PTHR46929">
    <property type="entry name" value="EXPRESSED PROTEIN"/>
    <property type="match status" value="1"/>
</dbReference>
<evidence type="ECO:0000313" key="2">
    <source>
        <dbReference type="EMBL" id="KAL3510433.1"/>
    </source>
</evidence>
<dbReference type="PANTHER" id="PTHR46929:SF23">
    <property type="entry name" value="L10-INTERACTING MYB DOMAIN-CONTAINING PROTEIN-LIKE"/>
    <property type="match status" value="1"/>
</dbReference>
<evidence type="ECO:0000256" key="1">
    <source>
        <dbReference type="SAM" id="MobiDB-lite"/>
    </source>
</evidence>
<organism evidence="2 3">
    <name type="scientific">Cinchona calisaya</name>
    <dbReference type="NCBI Taxonomy" id="153742"/>
    <lineage>
        <taxon>Eukaryota</taxon>
        <taxon>Viridiplantae</taxon>
        <taxon>Streptophyta</taxon>
        <taxon>Embryophyta</taxon>
        <taxon>Tracheophyta</taxon>
        <taxon>Spermatophyta</taxon>
        <taxon>Magnoliopsida</taxon>
        <taxon>eudicotyledons</taxon>
        <taxon>Gunneridae</taxon>
        <taxon>Pentapetalae</taxon>
        <taxon>asterids</taxon>
        <taxon>lamiids</taxon>
        <taxon>Gentianales</taxon>
        <taxon>Rubiaceae</taxon>
        <taxon>Cinchonoideae</taxon>
        <taxon>Cinchoneae</taxon>
        <taxon>Cinchona</taxon>
    </lineage>
</organism>
<sequence>MSMNSDNENAMVIGSSTSVLAMGYAILEFYKTHEAIPKAPHVNKDKDKYYLLDAGYGICNGFIPPYHGVRCHLKESDDNPPKNEKELFNLHHFSLHTTIEQGFSVLKKRFHVLDNDPFWKYKTQVDVKNPTHDKYINKKIDMYNEITLVVGKDLATESFAKGFTNVMLEAPITLDDVMNNTEEVPLEKDIPTSVASTSGTKQHRKRSRSNDEIEKISEKLGEVAATLTKLSDIQLIVSYLYNQLKMKGYDDEFLTAVFNHLVQNEILVIAFMAKSEKLHRISIDNFKKENDLAFCA</sequence>
<reference evidence="2 3" key="1">
    <citation type="submission" date="2024-11" db="EMBL/GenBank/DDBJ databases">
        <title>A near-complete genome assembly of Cinchona calisaya.</title>
        <authorList>
            <person name="Lian D.C."/>
            <person name="Zhao X.W."/>
            <person name="Wei L."/>
        </authorList>
    </citation>
    <scope>NUCLEOTIDE SEQUENCE [LARGE SCALE GENOMIC DNA]</scope>
    <source>
        <tissue evidence="2">Nenye</tissue>
    </source>
</reference>
<protein>
    <recommendedName>
        <fullName evidence="4">DDE Tnp4 domain-containing protein</fullName>
    </recommendedName>
</protein>
<proteinExistence type="predicted"/>
<keyword evidence="3" id="KW-1185">Reference proteome</keyword>
<feature type="region of interest" description="Disordered" evidence="1">
    <location>
        <begin position="190"/>
        <end position="212"/>
    </location>
</feature>
<gene>
    <name evidence="2" type="ORF">ACH5RR_029834</name>
</gene>
<comment type="caution">
    <text evidence="2">The sequence shown here is derived from an EMBL/GenBank/DDBJ whole genome shotgun (WGS) entry which is preliminary data.</text>
</comment>
<dbReference type="EMBL" id="JBJUIK010000012">
    <property type="protein sequence ID" value="KAL3510433.1"/>
    <property type="molecule type" value="Genomic_DNA"/>
</dbReference>